<dbReference type="InterPro" id="IPR036736">
    <property type="entry name" value="ACP-like_sf"/>
</dbReference>
<dbReference type="AlphaFoldDB" id="M1MCI4"/>
<dbReference type="PATRIC" id="fig|931276.5.peg.1839"/>
<keyword evidence="2" id="KW-1185">Reference proteome</keyword>
<dbReference type="SUPFAM" id="SSF47336">
    <property type="entry name" value="ACP-like"/>
    <property type="match status" value="1"/>
</dbReference>
<accession>M1MCI4</accession>
<dbReference type="STRING" id="36745.CLSAP_17850"/>
<dbReference type="RefSeq" id="WP_015391945.1">
    <property type="nucleotide sequence ID" value="NC_020291.1"/>
</dbReference>
<sequence>MENDRNNKELIKNEIAEVMDKLFNIQIDEESLDEPLLGKRLKLTARDLVYLYFEIKNIWNINISEESIISGKFHTINSIITLIQEN</sequence>
<evidence type="ECO:0000313" key="1">
    <source>
        <dbReference type="EMBL" id="AGF55624.1"/>
    </source>
</evidence>
<gene>
    <name evidence="1" type="ORF">Cspa_c18540</name>
</gene>
<dbReference type="Gene3D" id="1.10.1200.10">
    <property type="entry name" value="ACP-like"/>
    <property type="match status" value="1"/>
</dbReference>
<proteinExistence type="predicted"/>
<protein>
    <recommendedName>
        <fullName evidence="3">Carrier domain-containing protein</fullName>
    </recommendedName>
</protein>
<evidence type="ECO:0008006" key="3">
    <source>
        <dbReference type="Google" id="ProtNLM"/>
    </source>
</evidence>
<dbReference type="HOGENOM" id="CLU_180016_0_0_9"/>
<evidence type="ECO:0000313" key="2">
    <source>
        <dbReference type="Proteomes" id="UP000011728"/>
    </source>
</evidence>
<reference evidence="1 2" key="1">
    <citation type="submission" date="2013-02" db="EMBL/GenBank/DDBJ databases">
        <title>Genome sequence of Clostridium saccharoperbutylacetonicum N1-4(HMT).</title>
        <authorList>
            <person name="Poehlein A."/>
            <person name="Daniel R."/>
        </authorList>
    </citation>
    <scope>NUCLEOTIDE SEQUENCE [LARGE SCALE GENOMIC DNA]</scope>
    <source>
        <strain evidence="2">N1-4(HMT)</strain>
    </source>
</reference>
<dbReference type="EMBL" id="CP004121">
    <property type="protein sequence ID" value="AGF55624.1"/>
    <property type="molecule type" value="Genomic_DNA"/>
</dbReference>
<dbReference type="Proteomes" id="UP000011728">
    <property type="component" value="Chromosome"/>
</dbReference>
<name>M1MCI4_9CLOT</name>
<organism evidence="1 2">
    <name type="scientific">Clostridium saccharoperbutylacetonicum N1-4(HMT)</name>
    <dbReference type="NCBI Taxonomy" id="931276"/>
    <lineage>
        <taxon>Bacteria</taxon>
        <taxon>Bacillati</taxon>
        <taxon>Bacillota</taxon>
        <taxon>Clostridia</taxon>
        <taxon>Eubacteriales</taxon>
        <taxon>Clostridiaceae</taxon>
        <taxon>Clostridium</taxon>
    </lineage>
</organism>
<dbReference type="KEGG" id="csr:Cspa_c18540"/>